<accession>A0ABR2EP93</accession>
<evidence type="ECO:0000259" key="1">
    <source>
        <dbReference type="Pfam" id="PF09066"/>
    </source>
</evidence>
<dbReference type="InterPro" id="IPR012295">
    <property type="entry name" value="TBP_dom_sf"/>
</dbReference>
<reference evidence="2 3" key="1">
    <citation type="journal article" date="2024" name="G3 (Bethesda)">
        <title>Genome assembly of Hibiscus sabdariffa L. provides insights into metabolisms of medicinal natural products.</title>
        <authorList>
            <person name="Kim T."/>
        </authorList>
    </citation>
    <scope>NUCLEOTIDE SEQUENCE [LARGE SCALE GENOMIC DNA]</scope>
    <source>
        <strain evidence="2">TK-2024</strain>
        <tissue evidence="2">Old leaves</tissue>
    </source>
</reference>
<name>A0ABR2EP93_9ROSI</name>
<dbReference type="EMBL" id="JBBPBM010000011">
    <property type="protein sequence ID" value="KAK8563675.1"/>
    <property type="molecule type" value="Genomic_DNA"/>
</dbReference>
<feature type="domain" description="Beta-adaptin appendage C-terminal subdomain" evidence="1">
    <location>
        <begin position="90"/>
        <end position="160"/>
    </location>
</feature>
<dbReference type="Gene3D" id="3.30.310.10">
    <property type="entry name" value="TATA-Binding Protein"/>
    <property type="match status" value="1"/>
</dbReference>
<proteinExistence type="predicted"/>
<evidence type="ECO:0000313" key="3">
    <source>
        <dbReference type="Proteomes" id="UP001472677"/>
    </source>
</evidence>
<dbReference type="Pfam" id="PF09066">
    <property type="entry name" value="B2-adapt-app_C"/>
    <property type="match status" value="1"/>
</dbReference>
<comment type="caution">
    <text evidence="2">The sequence shown here is derived from an EMBL/GenBank/DDBJ whole genome shotgun (WGS) entry which is preliminary data.</text>
</comment>
<keyword evidence="3" id="KW-1185">Reference proteome</keyword>
<organism evidence="2 3">
    <name type="scientific">Hibiscus sabdariffa</name>
    <name type="common">roselle</name>
    <dbReference type="NCBI Taxonomy" id="183260"/>
    <lineage>
        <taxon>Eukaryota</taxon>
        <taxon>Viridiplantae</taxon>
        <taxon>Streptophyta</taxon>
        <taxon>Embryophyta</taxon>
        <taxon>Tracheophyta</taxon>
        <taxon>Spermatophyta</taxon>
        <taxon>Magnoliopsida</taxon>
        <taxon>eudicotyledons</taxon>
        <taxon>Gunneridae</taxon>
        <taxon>Pentapetalae</taxon>
        <taxon>rosids</taxon>
        <taxon>malvids</taxon>
        <taxon>Malvales</taxon>
        <taxon>Malvaceae</taxon>
        <taxon>Malvoideae</taxon>
        <taxon>Hibiscus</taxon>
    </lineage>
</organism>
<dbReference type="Proteomes" id="UP001472677">
    <property type="component" value="Unassembled WGS sequence"/>
</dbReference>
<evidence type="ECO:0000313" key="2">
    <source>
        <dbReference type="EMBL" id="KAK8563675.1"/>
    </source>
</evidence>
<sequence>MQSSYMFTDREHQGLIEFSDELGNLSIGGEPSENVVSAQRVGKNDKDLLLTTSKKEESSASLGIKDLLGLVLPSAAHAPPFPQLKLNAAASLDPSTLQQKWCQLPVALSHEYSVSPRGVAALTATQALIWHMQNHYIHYIASGVQSPSFKFFVFAQKMESSSNYFINV</sequence>
<gene>
    <name evidence="2" type="ORF">V6N12_035818</name>
</gene>
<protein>
    <recommendedName>
        <fullName evidence="1">Beta-adaptin appendage C-terminal subdomain domain-containing protein</fullName>
    </recommendedName>
</protein>
<dbReference type="InterPro" id="IPR015151">
    <property type="entry name" value="B-adaptin_app_sub_C"/>
</dbReference>